<dbReference type="GeneID" id="82527320"/>
<sequence length="201" mass="23720">MDHKFTEQIRQWLETHEDERDYAVGALYLLKLSGNQILYKNIVAALDRRHDIIEYQLQKYYNFRVQALTHAQVEEMAAQVQTIADEHHLTDDASTEPEDERRLGKREDHDTLPDEIKAKYVENLSLLQRMRELHLRLRSLSLENATCPDSERYPFLKELISLDKKLHTNWEAYDRYVIGQSDEGKSRKAARATPKKKPRNS</sequence>
<feature type="compositionally biased region" description="Basic residues" evidence="1">
    <location>
        <begin position="187"/>
        <end position="201"/>
    </location>
</feature>
<gene>
    <name evidence="2" type="ORF">C5O23_13445</name>
</gene>
<dbReference type="Proteomes" id="UP000244905">
    <property type="component" value="Unassembled WGS sequence"/>
</dbReference>
<comment type="caution">
    <text evidence="2">The sequence shown here is derived from an EMBL/GenBank/DDBJ whole genome shotgun (WGS) entry which is preliminary data.</text>
</comment>
<protein>
    <submittedName>
        <fullName evidence="2">Uncharacterized protein</fullName>
    </submittedName>
</protein>
<dbReference type="RefSeq" id="WP_107033428.1">
    <property type="nucleotide sequence ID" value="NZ_CAQOPX010000017.1"/>
</dbReference>
<dbReference type="AlphaFoldDB" id="A0A2V1ILW6"/>
<dbReference type="EMBL" id="PUEC01000049">
    <property type="protein sequence ID" value="PWB00240.1"/>
    <property type="molecule type" value="Genomic_DNA"/>
</dbReference>
<organism evidence="2 3">
    <name type="scientific">Duncaniella muris</name>
    <dbReference type="NCBI Taxonomy" id="2094150"/>
    <lineage>
        <taxon>Bacteria</taxon>
        <taxon>Pseudomonadati</taxon>
        <taxon>Bacteroidota</taxon>
        <taxon>Bacteroidia</taxon>
        <taxon>Bacteroidales</taxon>
        <taxon>Muribaculaceae</taxon>
        <taxon>Duncaniella</taxon>
    </lineage>
</organism>
<evidence type="ECO:0000313" key="3">
    <source>
        <dbReference type="Proteomes" id="UP000244905"/>
    </source>
</evidence>
<reference evidence="3" key="1">
    <citation type="submission" date="2018-02" db="EMBL/GenBank/DDBJ databases">
        <authorList>
            <person name="Clavel T."/>
            <person name="Strowig T."/>
        </authorList>
    </citation>
    <scope>NUCLEOTIDE SEQUENCE [LARGE SCALE GENOMIC DNA]</scope>
    <source>
        <strain evidence="3">DSM 103720</strain>
    </source>
</reference>
<proteinExistence type="predicted"/>
<feature type="region of interest" description="Disordered" evidence="1">
    <location>
        <begin position="86"/>
        <end position="109"/>
    </location>
</feature>
<feature type="compositionally biased region" description="Basic and acidic residues" evidence="1">
    <location>
        <begin position="99"/>
        <end position="109"/>
    </location>
</feature>
<evidence type="ECO:0000313" key="2">
    <source>
        <dbReference type="EMBL" id="PWB00240.1"/>
    </source>
</evidence>
<name>A0A2V1ILW6_9BACT</name>
<evidence type="ECO:0000256" key="1">
    <source>
        <dbReference type="SAM" id="MobiDB-lite"/>
    </source>
</evidence>
<feature type="region of interest" description="Disordered" evidence="1">
    <location>
        <begin position="181"/>
        <end position="201"/>
    </location>
</feature>
<accession>A0A2V1ILW6</accession>
<keyword evidence="3" id="KW-1185">Reference proteome</keyword>